<protein>
    <submittedName>
        <fullName evidence="2">Uncharacterized protein</fullName>
    </submittedName>
</protein>
<evidence type="ECO:0000313" key="1">
    <source>
        <dbReference type="EMBL" id="CAF3794822.1"/>
    </source>
</evidence>
<dbReference type="EMBL" id="CAJOAX010002417">
    <property type="protein sequence ID" value="CAF3794822.1"/>
    <property type="molecule type" value="Genomic_DNA"/>
</dbReference>
<dbReference type="EMBL" id="CAJOBE010011964">
    <property type="protein sequence ID" value="CAF4141510.1"/>
    <property type="molecule type" value="Genomic_DNA"/>
</dbReference>
<accession>A0A819XIN4</accession>
<reference evidence="2" key="1">
    <citation type="submission" date="2021-02" db="EMBL/GenBank/DDBJ databases">
        <authorList>
            <person name="Nowell W R."/>
        </authorList>
    </citation>
    <scope>NUCLEOTIDE SEQUENCE</scope>
</reference>
<dbReference type="AlphaFoldDB" id="A0A819XIN4"/>
<evidence type="ECO:0000313" key="3">
    <source>
        <dbReference type="Proteomes" id="UP000663874"/>
    </source>
</evidence>
<dbReference type="Proteomes" id="UP000663823">
    <property type="component" value="Unassembled WGS sequence"/>
</dbReference>
<name>A0A819XIN4_9BILA</name>
<gene>
    <name evidence="2" type="ORF">FNK824_LOCUS33219</name>
    <name evidence="1" type="ORF">OTI717_LOCUS17931</name>
</gene>
<sequence length="243" mass="29069">MNLELLLNEILLDLFDYFDGIDLLHAFYDLNLRFNFLLYNESRMYRFTFCSMLKRDFHMICQQHLLVITDRVIRLSLSEHEGTPKQINLFDSYLLSFSKFIQLRSFSINDARSYKILVKITDECHHLCNLVHLNFYNCSLEDNQADFQLIVKSIWSFSKLVHYNFNIDIKGKNIVNETFFDQLIPSYIRLPNIEYLWIKLPTNEQLWSIVPSLNRLYLLTVVSYIDTFQSQLKALLNRAPRLR</sequence>
<evidence type="ECO:0000313" key="2">
    <source>
        <dbReference type="EMBL" id="CAF4141510.1"/>
    </source>
</evidence>
<dbReference type="Proteomes" id="UP000663874">
    <property type="component" value="Unassembled WGS sequence"/>
</dbReference>
<organism evidence="2 3">
    <name type="scientific">Rotaria sordida</name>
    <dbReference type="NCBI Taxonomy" id="392033"/>
    <lineage>
        <taxon>Eukaryota</taxon>
        <taxon>Metazoa</taxon>
        <taxon>Spiralia</taxon>
        <taxon>Gnathifera</taxon>
        <taxon>Rotifera</taxon>
        <taxon>Eurotatoria</taxon>
        <taxon>Bdelloidea</taxon>
        <taxon>Philodinida</taxon>
        <taxon>Philodinidae</taxon>
        <taxon>Rotaria</taxon>
    </lineage>
</organism>
<comment type="caution">
    <text evidence="2">The sequence shown here is derived from an EMBL/GenBank/DDBJ whole genome shotgun (WGS) entry which is preliminary data.</text>
</comment>
<proteinExistence type="predicted"/>